<proteinExistence type="predicted"/>
<evidence type="ECO:0000256" key="1">
    <source>
        <dbReference type="SAM" id="Phobius"/>
    </source>
</evidence>
<keyword evidence="1" id="KW-0812">Transmembrane</keyword>
<accession>A0A101M5R6</accession>
<evidence type="ECO:0000313" key="2">
    <source>
        <dbReference type="EMBL" id="KUM51315.1"/>
    </source>
</evidence>
<name>A0A101M5R6_PICGL</name>
<reference evidence="2" key="1">
    <citation type="journal article" date="2015" name="Genome Biol. Evol.">
        <title>Organellar Genomes of White Spruce (Picea glauca): Assembly and Annotation.</title>
        <authorList>
            <person name="Jackman S.D."/>
            <person name="Warren R.L."/>
            <person name="Gibb E.A."/>
            <person name="Vandervalk B.P."/>
            <person name="Mohamadi H."/>
            <person name="Chu J."/>
            <person name="Raymond A."/>
            <person name="Pleasance S."/>
            <person name="Coope R."/>
            <person name="Wildung M.R."/>
            <person name="Ritland C.E."/>
            <person name="Bousquet J."/>
            <person name="Jones S.J."/>
            <person name="Bohlmann J."/>
            <person name="Birol I."/>
        </authorList>
    </citation>
    <scope>NUCLEOTIDE SEQUENCE [LARGE SCALE GENOMIC DNA]</scope>
    <source>
        <tissue evidence="2">Flushing bud</tissue>
    </source>
</reference>
<geneLocation type="mitochondrion" evidence="2"/>
<organism evidence="2">
    <name type="scientific">Picea glauca</name>
    <name type="common">White spruce</name>
    <name type="synonym">Pinus glauca</name>
    <dbReference type="NCBI Taxonomy" id="3330"/>
    <lineage>
        <taxon>Eukaryota</taxon>
        <taxon>Viridiplantae</taxon>
        <taxon>Streptophyta</taxon>
        <taxon>Embryophyta</taxon>
        <taxon>Tracheophyta</taxon>
        <taxon>Spermatophyta</taxon>
        <taxon>Pinopsida</taxon>
        <taxon>Pinidae</taxon>
        <taxon>Conifers I</taxon>
        <taxon>Pinales</taxon>
        <taxon>Pinaceae</taxon>
        <taxon>Picea</taxon>
    </lineage>
</organism>
<keyword evidence="2" id="KW-0496">Mitochondrion</keyword>
<dbReference type="EMBL" id="LKAM01000001">
    <property type="protein sequence ID" value="KUM51315.1"/>
    <property type="molecule type" value="Genomic_DNA"/>
</dbReference>
<protein>
    <submittedName>
        <fullName evidence="2">Uncharacterized protein</fullName>
    </submittedName>
</protein>
<sequence length="37" mass="4291">MPPTLPFLITWPLSLLLPPWSIYLPMMSLLLPSQHVF</sequence>
<feature type="transmembrane region" description="Helical" evidence="1">
    <location>
        <begin position="6"/>
        <end position="31"/>
    </location>
</feature>
<gene>
    <name evidence="2" type="ORF">ABT39_MTgene1162</name>
</gene>
<comment type="caution">
    <text evidence="2">The sequence shown here is derived from an EMBL/GenBank/DDBJ whole genome shotgun (WGS) entry which is preliminary data.</text>
</comment>
<keyword evidence="1" id="KW-0472">Membrane</keyword>
<keyword evidence="1" id="KW-1133">Transmembrane helix</keyword>
<dbReference type="AlphaFoldDB" id="A0A101M5R6"/>